<dbReference type="HOGENOM" id="CLU_000796_0_0_1"/>
<dbReference type="PANTHER" id="PTHR45626:SF26">
    <property type="entry name" value="FAMILY HELICASE, PUTATIVE (AFU_ORTHOLOGUE AFUA_2G09120)-RELATED"/>
    <property type="match status" value="1"/>
</dbReference>
<keyword evidence="3" id="KW-0547">Nucleotide-binding</keyword>
<dbReference type="GO" id="GO:0005524">
    <property type="term" value="F:ATP binding"/>
    <property type="evidence" value="ECO:0007669"/>
    <property type="project" value="UniProtKB-KW"/>
</dbReference>
<dbReference type="Gene3D" id="3.40.50.150">
    <property type="entry name" value="Vaccinia Virus protein VP39"/>
    <property type="match status" value="1"/>
</dbReference>
<dbReference type="GO" id="GO:0008094">
    <property type="term" value="F:ATP-dependent activity, acting on DNA"/>
    <property type="evidence" value="ECO:0007669"/>
    <property type="project" value="TreeGrafter"/>
</dbReference>
<evidence type="ECO:0000256" key="6">
    <source>
        <dbReference type="SAM" id="MobiDB-lite"/>
    </source>
</evidence>
<feature type="region of interest" description="Disordered" evidence="6">
    <location>
        <begin position="42"/>
        <end position="65"/>
    </location>
</feature>
<organism evidence="8 9">
    <name type="scientific">Exophiala spinifera</name>
    <dbReference type="NCBI Taxonomy" id="91928"/>
    <lineage>
        <taxon>Eukaryota</taxon>
        <taxon>Fungi</taxon>
        <taxon>Dikarya</taxon>
        <taxon>Ascomycota</taxon>
        <taxon>Pezizomycotina</taxon>
        <taxon>Eurotiomycetes</taxon>
        <taxon>Chaetothyriomycetidae</taxon>
        <taxon>Chaetothyriales</taxon>
        <taxon>Herpotrichiellaceae</taxon>
        <taxon>Exophiala</taxon>
    </lineage>
</organism>
<dbReference type="GO" id="GO:0016787">
    <property type="term" value="F:hydrolase activity"/>
    <property type="evidence" value="ECO:0007669"/>
    <property type="project" value="UniProtKB-KW"/>
</dbReference>
<keyword evidence="2" id="KW-0808">Transferase</keyword>
<dbReference type="InterPro" id="IPR050628">
    <property type="entry name" value="SNF2_RAD54_helicase_TF"/>
</dbReference>
<dbReference type="SUPFAM" id="SSF52540">
    <property type="entry name" value="P-loop containing nucleoside triphosphate hydrolases"/>
    <property type="match status" value="2"/>
</dbReference>
<keyword evidence="1" id="KW-0489">Methyltransferase</keyword>
<gene>
    <name evidence="8" type="ORF">PV08_05808</name>
</gene>
<proteinExistence type="predicted"/>
<dbReference type="Proteomes" id="UP000053328">
    <property type="component" value="Unassembled WGS sequence"/>
</dbReference>
<dbReference type="EMBL" id="KN847495">
    <property type="protein sequence ID" value="KIW15758.1"/>
    <property type="molecule type" value="Genomic_DNA"/>
</dbReference>
<dbReference type="Gene3D" id="3.40.50.10810">
    <property type="entry name" value="Tandem AAA-ATPase domain"/>
    <property type="match status" value="1"/>
</dbReference>
<dbReference type="Pfam" id="PF00145">
    <property type="entry name" value="DNA_methylase"/>
    <property type="match status" value="1"/>
</dbReference>
<evidence type="ECO:0000313" key="9">
    <source>
        <dbReference type="Proteomes" id="UP000053328"/>
    </source>
</evidence>
<dbReference type="GO" id="GO:0005634">
    <property type="term" value="C:nucleus"/>
    <property type="evidence" value="ECO:0007669"/>
    <property type="project" value="TreeGrafter"/>
</dbReference>
<sequence>MAKGKERARGRDNNDVTHDNTFQNSDNSVAVVSGGALDARLNTKPLVSSTNVGSRRKPQLRPRPVRRVQHATDLVPATARVAVNDLPLPQHCEVVGTLVSLSRDDNNFQELNAALGAVFDPDKIQKTTFVEPVTNTNSKNRHFFRRGKSLYSGLDPTKPPLHDIDQIFLDMAEKALTRHFDEACRTFEEQALKIFTLCSGTDSPVVATSLISRALRQLCVNNFNVNHVGSCEIEPVKQAFLERNFHPSVLFRDVTEFINHATHPNDDRYLPRTAYGAPARPPKHVNLLVAGASCVDFSSLNSNRPVFDPTGQQGGESSTTFAGIFAYMETYRPNLVILENVESAKWEKISDRFKEIRYHCQVVKLDTINFYLPQTRNRTYCFVIDEDHADRVNLKVAQVSKDWVQLFAYFQKRATSPYPSFLLDDSDPRLILEKAKNFSVPSVGRTQEWDSGRRIHFVTRTQLHLGSDTPYTQMRDHPPCNMDNYASQTWAMGQSERVLDLLDIHYLNNAISAKRGTKTTNFDMRYKHRNVNYSQNVDRDLNSRKWGIVGCITPKGSLYDTVLGRPLVGSETFSLTGLPIGDLSLNKETSALLQDLSGNAMSTTVVGAAILSAILAIQKQQVGFFDSYVKAARSSSELKPSSEMMLLPSRQTAQESDIFNHETQQAGTLTLPSLEYLVDAMNRSTPYCHCETSGQHAAAGLIFCPQCFYTSCTTCCRRPHGGMENLIIDSRRPSDDFARELTLMLPAVLDMKLACSINDLPPFSWGEQSSRNEKFSDQLRYLLFTTLNETVRFREVKFDRTWRVIYDSKFAKLELEFIPGPFRSKDGKDSSTPLPIWRLFAKPRDTEPVNSKLRSLFQHQIAEMSVDTNLLSGSWAFWNGVSKQKVKIQAHGSTVPSWRSQLGLEHESGIDDRVFTRLEVKAPDNYTHGRGDVLNSSFGKYVLLPNCPAACQTLHKKVSANDSNASTFMYLKPDPLQDSHLDSVVISTQPAHRNMQDERSTLTKFRRGWIFPHGPNEHLSPSEQEVECEVFNNWTLLPELSMCPAAEENEFKLSRPRVLPPPEYTRKSCDDAGLTIFSLAISLDAAYKDQWTLEEPIFIEIEDKPEALKDFVAFLAHATKLLDPPAEWKTVSVAAGWSCRTCLPKLPDLEWVVKDNVLTAFENPRQAKEFEHALEIRPKAATAIVVRSTDTAHLTVKINLKTLAHRASSLLYEPGRLELLSTAQWRIVPYNRFALHPTFGPFDLSSNDSDVPISYGVVGNRTLWHSQRQILSWMQNQEEKPEKWKELSQIECRVPSLGLNTEVKAFSEKIIRGGIIADCVGGGKTTTSLAHIYHGYISGRLTKDSTSHDSSGLIDSDATLVLMPKNILAQWVKELNECIPSWTVLTRTKNDKTVKPCDTKPIGPYYIVVTKTSEILDYSIEDFKNAALILAPFNILEDDQYYKNLQDQACAPHVPNVPGRAFKQWMDQAMHGLRSVCGFLPSDTAQAWNNWEKLRSEIPNYDRFPETLTRKTKKAQKSGKSKTAASNDESGETSEATFRKDFEEKLQAFQDKDKFEPLFHLFHFSRVIVDEFTYVAGKCLLALLKINAQAKWLLSGTPPIHDYDGVNTMAKLLGTRVSTFNEQDGKFGFGKDRAKMVKDKSDAQRFRYLQNVLSAGYKKSMYEHAESFLKIFVRKNKPSIEGIKVMSHEHYFTLSASETVALDMMNDAIAKGQCDFTRKSPNSKQLEGGLRGQIQAAAQSCGSPEAARLCLSSFLHTILDLKEQGAQQYEEKGLSLLKHQLEAQCLTLADNLLEHLRGLWHADGCQTATKVFDDLIDDINNAGTEETDVVPLLRQMSQYAEANPKPPVPNWDTLKAIQKGKAVDNRTTRVRELIPSLSEGMGKLRFMNLVSSVVRSEALQACNACSKPVVDYDKVHISVKCGHIVACSGCASASSHPLGCCNLFRPGGIKPACRFVVRQLDPSVQHVADVVRGTMAQAAISLIKGRIPPGESVVVFMQFAWTRVLFVEGCRRTGIAAYDAWGGDTSSIEDFKEAAGTGQAVLALKVDSEDSAGHNLQVANHVVFLGPVMGMTGAERAATMEQAVGRCRRHGQRKLVHVWHLAPESV</sequence>
<feature type="region of interest" description="Disordered" evidence="6">
    <location>
        <begin position="1"/>
        <end position="27"/>
    </location>
</feature>
<feature type="compositionally biased region" description="Basic and acidic residues" evidence="6">
    <location>
        <begin position="1"/>
        <end position="18"/>
    </location>
</feature>
<dbReference type="GO" id="GO:0032259">
    <property type="term" value="P:methylation"/>
    <property type="evidence" value="ECO:0007669"/>
    <property type="project" value="UniProtKB-KW"/>
</dbReference>
<reference evidence="8 9" key="1">
    <citation type="submission" date="2015-01" db="EMBL/GenBank/DDBJ databases">
        <title>The Genome Sequence of Exophiala spinifera CBS89968.</title>
        <authorList>
            <consortium name="The Broad Institute Genomics Platform"/>
            <person name="Cuomo C."/>
            <person name="de Hoog S."/>
            <person name="Gorbushina A."/>
            <person name="Stielow B."/>
            <person name="Teixiera M."/>
            <person name="Abouelleil A."/>
            <person name="Chapman S.B."/>
            <person name="Priest M."/>
            <person name="Young S.K."/>
            <person name="Wortman J."/>
            <person name="Nusbaum C."/>
            <person name="Birren B."/>
        </authorList>
    </citation>
    <scope>NUCLEOTIDE SEQUENCE [LARGE SCALE GENOMIC DNA]</scope>
    <source>
        <strain evidence="8 9">CBS 89968</strain>
    </source>
</reference>
<dbReference type="SMART" id="SM00487">
    <property type="entry name" value="DEXDc"/>
    <property type="match status" value="1"/>
</dbReference>
<dbReference type="InterPro" id="IPR027417">
    <property type="entry name" value="P-loop_NTPase"/>
</dbReference>
<feature type="domain" description="Helicase ATP-binding" evidence="7">
    <location>
        <begin position="1259"/>
        <end position="1633"/>
    </location>
</feature>
<feature type="compositionally biased region" description="Basic residues" evidence="6">
    <location>
        <begin position="1510"/>
        <end position="1520"/>
    </location>
</feature>
<evidence type="ECO:0000256" key="2">
    <source>
        <dbReference type="ARBA" id="ARBA00022679"/>
    </source>
</evidence>
<dbReference type="SUPFAM" id="SSF53335">
    <property type="entry name" value="S-adenosyl-L-methionine-dependent methyltransferases"/>
    <property type="match status" value="1"/>
</dbReference>
<evidence type="ECO:0000259" key="7">
    <source>
        <dbReference type="SMART" id="SM00487"/>
    </source>
</evidence>
<feature type="region of interest" description="Disordered" evidence="6">
    <location>
        <begin position="1509"/>
        <end position="1536"/>
    </location>
</feature>
<dbReference type="InterPro" id="IPR038718">
    <property type="entry name" value="SNF2-like_sf"/>
</dbReference>
<dbReference type="OrthoDB" id="423221at2759"/>
<dbReference type="InterPro" id="IPR000330">
    <property type="entry name" value="SNF2_N"/>
</dbReference>
<dbReference type="InterPro" id="IPR029063">
    <property type="entry name" value="SAM-dependent_MTases_sf"/>
</dbReference>
<name>A0A0D2B9T7_9EURO</name>
<dbReference type="PANTHER" id="PTHR45626">
    <property type="entry name" value="TRANSCRIPTION TERMINATION FACTOR 2-RELATED"/>
    <property type="match status" value="1"/>
</dbReference>
<accession>A0A0D2B9T7</accession>
<dbReference type="InterPro" id="IPR001525">
    <property type="entry name" value="C5_MeTfrase"/>
</dbReference>
<keyword evidence="5" id="KW-0067">ATP-binding</keyword>
<dbReference type="RefSeq" id="XP_016235974.1">
    <property type="nucleotide sequence ID" value="XM_016380147.1"/>
</dbReference>
<evidence type="ECO:0000256" key="4">
    <source>
        <dbReference type="ARBA" id="ARBA00022801"/>
    </source>
</evidence>
<evidence type="ECO:0000256" key="1">
    <source>
        <dbReference type="ARBA" id="ARBA00022603"/>
    </source>
</evidence>
<dbReference type="Gene3D" id="3.40.50.300">
    <property type="entry name" value="P-loop containing nucleotide triphosphate hydrolases"/>
    <property type="match status" value="1"/>
</dbReference>
<dbReference type="GO" id="GO:0008168">
    <property type="term" value="F:methyltransferase activity"/>
    <property type="evidence" value="ECO:0007669"/>
    <property type="project" value="UniProtKB-KW"/>
</dbReference>
<evidence type="ECO:0000256" key="5">
    <source>
        <dbReference type="ARBA" id="ARBA00022840"/>
    </source>
</evidence>
<dbReference type="Pfam" id="PF00176">
    <property type="entry name" value="SNF2-rel_dom"/>
    <property type="match status" value="1"/>
</dbReference>
<keyword evidence="4" id="KW-0378">Hydrolase</keyword>
<dbReference type="GO" id="GO:0006281">
    <property type="term" value="P:DNA repair"/>
    <property type="evidence" value="ECO:0007669"/>
    <property type="project" value="TreeGrafter"/>
</dbReference>
<dbReference type="VEuPathDB" id="FungiDB:PV08_05808"/>
<protein>
    <recommendedName>
        <fullName evidence="7">Helicase ATP-binding domain-containing protein</fullName>
    </recommendedName>
</protein>
<dbReference type="STRING" id="91928.A0A0D2B9T7"/>
<evidence type="ECO:0000256" key="3">
    <source>
        <dbReference type="ARBA" id="ARBA00022741"/>
    </source>
</evidence>
<dbReference type="InterPro" id="IPR014001">
    <property type="entry name" value="Helicase_ATP-bd"/>
</dbReference>
<evidence type="ECO:0000313" key="8">
    <source>
        <dbReference type="EMBL" id="KIW15758.1"/>
    </source>
</evidence>
<keyword evidence="9" id="KW-1185">Reference proteome</keyword>
<feature type="compositionally biased region" description="Basic residues" evidence="6">
    <location>
        <begin position="54"/>
        <end position="65"/>
    </location>
</feature>
<dbReference type="GeneID" id="27332891"/>